<evidence type="ECO:0000259" key="2">
    <source>
        <dbReference type="PROSITE" id="PS50902"/>
    </source>
</evidence>
<dbReference type="GO" id="GO:0046872">
    <property type="term" value="F:metal ion binding"/>
    <property type="evidence" value="ECO:0007669"/>
    <property type="project" value="InterPro"/>
</dbReference>
<dbReference type="GO" id="GO:0016491">
    <property type="term" value="F:oxidoreductase activity"/>
    <property type="evidence" value="ECO:0007669"/>
    <property type="project" value="InterPro"/>
</dbReference>
<name>A0A5K8AH42_9BACT</name>
<dbReference type="InterPro" id="IPR008254">
    <property type="entry name" value="Flavodoxin/NO_synth"/>
</dbReference>
<evidence type="ECO:0000256" key="1">
    <source>
        <dbReference type="ARBA" id="ARBA00007121"/>
    </source>
</evidence>
<evidence type="ECO:0000313" key="4">
    <source>
        <dbReference type="Proteomes" id="UP000422108"/>
    </source>
</evidence>
<dbReference type="Proteomes" id="UP000422108">
    <property type="component" value="Chromosome"/>
</dbReference>
<dbReference type="AlphaFoldDB" id="A0A5K8AH42"/>
<dbReference type="SUPFAM" id="SSF56281">
    <property type="entry name" value="Metallo-hydrolase/oxidoreductase"/>
    <property type="match status" value="1"/>
</dbReference>
<reference evidence="3 4" key="1">
    <citation type="submission" date="2019-11" db="EMBL/GenBank/DDBJ databases">
        <title>Comparative genomics of hydrocarbon-degrading Desulfosarcina strains.</title>
        <authorList>
            <person name="Watanabe M."/>
            <person name="Kojima H."/>
            <person name="Fukui M."/>
        </authorList>
    </citation>
    <scope>NUCLEOTIDE SEQUENCE [LARGE SCALE GENOMIC DNA]</scope>
    <source>
        <strain evidence="4">oXyS1</strain>
    </source>
</reference>
<dbReference type="InterPro" id="IPR016440">
    <property type="entry name" value="Rubredoxin-O_OxRdtase"/>
</dbReference>
<dbReference type="GO" id="GO:0009055">
    <property type="term" value="F:electron transfer activity"/>
    <property type="evidence" value="ECO:0007669"/>
    <property type="project" value="InterPro"/>
</dbReference>
<dbReference type="GO" id="GO:0010181">
    <property type="term" value="F:FMN binding"/>
    <property type="evidence" value="ECO:0007669"/>
    <property type="project" value="InterPro"/>
</dbReference>
<dbReference type="Gene3D" id="3.40.50.360">
    <property type="match status" value="1"/>
</dbReference>
<dbReference type="Gene3D" id="3.60.15.10">
    <property type="entry name" value="Ribonuclease Z/Hydroxyacylglutathione hydrolase-like"/>
    <property type="match status" value="1"/>
</dbReference>
<sequence length="395" mass="43940">MKPTQIADGIYDVGVIDWNIRDFHGYSTYRGSSYNAFLIIDEKVALIDTVKAPFADQLIGNISQIIDPKKIDVVVSNHTEMDHTGALPKIMALVGADKPLYCSKLGAKNLAGHFPDKWNYHPVKDGEELSLGKRTLSFIETRMIHWPDSMFSYLKEDHILFSSDGFGQHYAGFEKFDDQADSEMMLQAKKYYANILMLYAPRILKLLEKVVASGIQIDMICPDHGVLWRKDPGKIIDAYFKWSRQETENKAVVVYDTMWKSTETMANAIAEGISSTGAMVKLIHIRSSHRSEIMTDVLDAAAVIVGSPTLNNQMFPTVADTLTYMKGLKPLGRIGGAFGSYGWSGEAVKMVAAELEAMKFTMIDAGPRLQYVPDKAGIEACIDYGKKIGEAINAR</sequence>
<dbReference type="InterPro" id="IPR029039">
    <property type="entry name" value="Flavoprotein-like_sf"/>
</dbReference>
<dbReference type="Pfam" id="PF19583">
    <property type="entry name" value="ODP"/>
    <property type="match status" value="1"/>
</dbReference>
<dbReference type="CDD" id="cd07709">
    <property type="entry name" value="flavodiiron_proteins_MBL-fold"/>
    <property type="match status" value="1"/>
</dbReference>
<organism evidence="3 4">
    <name type="scientific">Desulfosarcina ovata subsp. ovata</name>
    <dbReference type="NCBI Taxonomy" id="2752305"/>
    <lineage>
        <taxon>Bacteria</taxon>
        <taxon>Pseudomonadati</taxon>
        <taxon>Thermodesulfobacteriota</taxon>
        <taxon>Desulfobacteria</taxon>
        <taxon>Desulfobacterales</taxon>
        <taxon>Desulfosarcinaceae</taxon>
        <taxon>Desulfosarcina</taxon>
    </lineage>
</organism>
<accession>A0A5K8AH42</accession>
<evidence type="ECO:0000313" key="3">
    <source>
        <dbReference type="EMBL" id="BBO91180.1"/>
    </source>
</evidence>
<dbReference type="InterPro" id="IPR045761">
    <property type="entry name" value="ODP_dom"/>
</dbReference>
<dbReference type="PIRSF" id="PIRSF005243">
    <property type="entry name" value="ROO"/>
    <property type="match status" value="1"/>
</dbReference>
<gene>
    <name evidence="3" type="primary">fprA</name>
    <name evidence="3" type="ORF">DSCOOX_43600</name>
</gene>
<proteinExistence type="inferred from homology"/>
<dbReference type="PROSITE" id="PS50902">
    <property type="entry name" value="FLAVODOXIN_LIKE"/>
    <property type="match status" value="1"/>
</dbReference>
<dbReference type="PANTHER" id="PTHR43717:SF1">
    <property type="entry name" value="ANAEROBIC NITRIC OXIDE REDUCTASE FLAVORUBREDOXIN"/>
    <property type="match status" value="1"/>
</dbReference>
<keyword evidence="4" id="KW-1185">Reference proteome</keyword>
<dbReference type="InterPro" id="IPR001279">
    <property type="entry name" value="Metallo-B-lactamas"/>
</dbReference>
<dbReference type="PANTHER" id="PTHR43717">
    <property type="entry name" value="ANAEROBIC NITRIC OXIDE REDUCTASE FLAVORUBREDOXIN"/>
    <property type="match status" value="1"/>
</dbReference>
<comment type="similarity">
    <text evidence="1">In the N-terminal section; belongs to the zinc metallo-hydrolase group 3 family.</text>
</comment>
<dbReference type="SMART" id="SM00849">
    <property type="entry name" value="Lactamase_B"/>
    <property type="match status" value="1"/>
</dbReference>
<dbReference type="SUPFAM" id="SSF52218">
    <property type="entry name" value="Flavoproteins"/>
    <property type="match status" value="1"/>
</dbReference>
<dbReference type="RefSeq" id="WP_155312136.1">
    <property type="nucleotide sequence ID" value="NZ_AP021879.1"/>
</dbReference>
<protein>
    <submittedName>
        <fullName evidence="3">Nitric oxide reductase</fullName>
    </submittedName>
</protein>
<feature type="domain" description="Flavodoxin-like" evidence="2">
    <location>
        <begin position="251"/>
        <end position="389"/>
    </location>
</feature>
<dbReference type="InterPro" id="IPR036866">
    <property type="entry name" value="RibonucZ/Hydroxyglut_hydro"/>
</dbReference>
<dbReference type="Pfam" id="PF00258">
    <property type="entry name" value="Flavodoxin_1"/>
    <property type="match status" value="1"/>
</dbReference>
<dbReference type="EMBL" id="AP021879">
    <property type="protein sequence ID" value="BBO91180.1"/>
    <property type="molecule type" value="Genomic_DNA"/>
</dbReference>